<protein>
    <submittedName>
        <fullName evidence="3">Uncharacterized protein</fullName>
    </submittedName>
</protein>
<name>Q6Z524_ORYSJ</name>
<evidence type="ECO:0000256" key="1">
    <source>
        <dbReference type="SAM" id="MobiDB-lite"/>
    </source>
</evidence>
<gene>
    <name evidence="3" type="ORF">OSJNBa0016C11.37</name>
    <name evidence="2" type="ORF">P0524F03.6</name>
</gene>
<sequence>MPRRRPGEAVAVHWLRHAMFDAAGDDGAAGGGHGRFMDRNKKFSFLSEIMLLQYELTCLTRLNFDDERINSEEASTFMVRSHEDVQVSAAADGERQRRRLRAARAHRRRWLRARAEQRWGKRSKGAGGVAGERLRAAAGIGPTGGTRVVVVLRVADCRPSHQPSSQPRSSLAGYRPLPVAPASSPPPKAAPALFPDRPPDAPAAPALLPCWPCSSRGEENYLQWTTAASLTGGTACSGEAPARGEAPASAAAAAAAKSFLGKHTPPNLRFLLLVRRDGDADGTGARRRRGGGMRQRGQRGSRGRAADGTPGRGGGGGGLGVRGRRREGGGGG</sequence>
<dbReference type="EMBL" id="AP005159">
    <property type="protein sequence ID" value="BAD10159.1"/>
    <property type="molecule type" value="Genomic_DNA"/>
</dbReference>
<reference evidence="4" key="3">
    <citation type="journal article" date="2005" name="Nature">
        <title>The map-based sequence of the rice genome.</title>
        <authorList>
            <consortium name="International rice genome sequencing project (IRGSP)"/>
            <person name="Matsumoto T."/>
            <person name="Wu J."/>
            <person name="Kanamori H."/>
            <person name="Katayose Y."/>
            <person name="Fujisawa M."/>
            <person name="Namiki N."/>
            <person name="Mizuno H."/>
            <person name="Yamamoto K."/>
            <person name="Antonio B.A."/>
            <person name="Baba T."/>
            <person name="Sakata K."/>
            <person name="Nagamura Y."/>
            <person name="Aoki H."/>
            <person name="Arikawa K."/>
            <person name="Arita K."/>
            <person name="Bito T."/>
            <person name="Chiden Y."/>
            <person name="Fujitsuka N."/>
            <person name="Fukunaka R."/>
            <person name="Hamada M."/>
            <person name="Harada C."/>
            <person name="Hayashi A."/>
            <person name="Hijishita S."/>
            <person name="Honda M."/>
            <person name="Hosokawa S."/>
            <person name="Ichikawa Y."/>
            <person name="Idonuma A."/>
            <person name="Iijima M."/>
            <person name="Ikeda M."/>
            <person name="Ikeno M."/>
            <person name="Ito K."/>
            <person name="Ito S."/>
            <person name="Ito T."/>
            <person name="Ito Y."/>
            <person name="Ito Y."/>
            <person name="Iwabuchi A."/>
            <person name="Kamiya K."/>
            <person name="Karasawa W."/>
            <person name="Kurita K."/>
            <person name="Katagiri S."/>
            <person name="Kikuta A."/>
            <person name="Kobayashi H."/>
            <person name="Kobayashi N."/>
            <person name="Machita K."/>
            <person name="Maehara T."/>
            <person name="Masukawa M."/>
            <person name="Mizubayashi T."/>
            <person name="Mukai Y."/>
            <person name="Nagasaki H."/>
            <person name="Nagata Y."/>
            <person name="Naito S."/>
            <person name="Nakashima M."/>
            <person name="Nakama Y."/>
            <person name="Nakamichi Y."/>
            <person name="Nakamura M."/>
            <person name="Meguro A."/>
            <person name="Negishi M."/>
            <person name="Ohta I."/>
            <person name="Ohta T."/>
            <person name="Okamoto M."/>
            <person name="Ono N."/>
            <person name="Saji S."/>
            <person name="Sakaguchi M."/>
            <person name="Sakai K."/>
            <person name="Shibata M."/>
            <person name="Shimokawa T."/>
            <person name="Song J."/>
            <person name="Takazaki Y."/>
            <person name="Terasawa K."/>
            <person name="Tsugane M."/>
            <person name="Tsuji K."/>
            <person name="Ueda S."/>
            <person name="Waki K."/>
            <person name="Yamagata H."/>
            <person name="Yamamoto M."/>
            <person name="Yamamoto S."/>
            <person name="Yamane H."/>
            <person name="Yoshiki S."/>
            <person name="Yoshihara R."/>
            <person name="Yukawa K."/>
            <person name="Zhong H."/>
            <person name="Yano M."/>
            <person name="Yuan Q."/>
            <person name="Ouyang S."/>
            <person name="Liu J."/>
            <person name="Jones K.M."/>
            <person name="Gansberger K."/>
            <person name="Moffat K."/>
            <person name="Hill J."/>
            <person name="Bera J."/>
            <person name="Fadrosh D."/>
            <person name="Jin S."/>
            <person name="Johri S."/>
            <person name="Kim M."/>
            <person name="Overton L."/>
            <person name="Reardon M."/>
            <person name="Tsitrin T."/>
            <person name="Vuong H."/>
            <person name="Weaver B."/>
            <person name="Ciecko A."/>
            <person name="Tallon L."/>
            <person name="Jackson J."/>
            <person name="Pai G."/>
            <person name="Aken S.V."/>
            <person name="Utterback T."/>
            <person name="Reidmuller S."/>
            <person name="Feldblyum T."/>
            <person name="Hsiao J."/>
            <person name="Zismann V."/>
            <person name="Iobst S."/>
            <person name="de Vazeille A.R."/>
            <person name="Buell C.R."/>
            <person name="Ying K."/>
            <person name="Li Y."/>
            <person name="Lu T."/>
            <person name="Huang Y."/>
            <person name="Zhao Q."/>
            <person name="Feng Q."/>
            <person name="Zhang L."/>
            <person name="Zhu J."/>
            <person name="Weng Q."/>
            <person name="Mu J."/>
            <person name="Lu Y."/>
            <person name="Fan D."/>
            <person name="Liu Y."/>
            <person name="Guan J."/>
            <person name="Zhang Y."/>
            <person name="Yu S."/>
            <person name="Liu X."/>
            <person name="Zhang Y."/>
            <person name="Hong G."/>
            <person name="Han B."/>
            <person name="Choisne N."/>
            <person name="Demange N."/>
            <person name="Orjeda G."/>
            <person name="Samain S."/>
            <person name="Cattolico L."/>
            <person name="Pelletier E."/>
            <person name="Couloux A."/>
            <person name="Segurens B."/>
            <person name="Wincker P."/>
            <person name="D'Hont A."/>
            <person name="Scarpelli C."/>
            <person name="Weissenbach J."/>
            <person name="Salanoubat M."/>
            <person name="Quetier F."/>
            <person name="Yu Y."/>
            <person name="Kim H.R."/>
            <person name="Rambo T."/>
            <person name="Currie J."/>
            <person name="Collura K."/>
            <person name="Luo M."/>
            <person name="Yang T."/>
            <person name="Ammiraju J.S.S."/>
            <person name="Engler F."/>
            <person name="Soderlund C."/>
            <person name="Wing R.A."/>
            <person name="Palmer L.E."/>
            <person name="de la Bastide M."/>
            <person name="Spiegel L."/>
            <person name="Nascimento L."/>
            <person name="Zutavern T."/>
            <person name="O'Shaughnessy A."/>
            <person name="Dike S."/>
            <person name="Dedhia N."/>
            <person name="Preston R."/>
            <person name="Balija V."/>
            <person name="McCombie W.R."/>
            <person name="Chow T."/>
            <person name="Chen H."/>
            <person name="Chung M."/>
            <person name="Chen C."/>
            <person name="Shaw J."/>
            <person name="Wu H."/>
            <person name="Hsiao K."/>
            <person name="Chao Y."/>
            <person name="Chu M."/>
            <person name="Cheng C."/>
            <person name="Hour A."/>
            <person name="Lee P."/>
            <person name="Lin S."/>
            <person name="Lin Y."/>
            <person name="Liou J."/>
            <person name="Liu S."/>
            <person name="Hsing Y."/>
            <person name="Raghuvanshi S."/>
            <person name="Mohanty A."/>
            <person name="Bharti A.K."/>
            <person name="Gaur A."/>
            <person name="Gupta V."/>
            <person name="Kumar D."/>
            <person name="Ravi V."/>
            <person name="Vij S."/>
            <person name="Kapur A."/>
            <person name="Khurana P."/>
            <person name="Khurana P."/>
            <person name="Khurana J.P."/>
            <person name="Tyagi A.K."/>
            <person name="Gaikwad K."/>
            <person name="Singh A."/>
            <person name="Dalal V."/>
            <person name="Srivastava S."/>
            <person name="Dixit A."/>
            <person name="Pal A.K."/>
            <person name="Ghazi I.A."/>
            <person name="Yadav M."/>
            <person name="Pandit A."/>
            <person name="Bhargava A."/>
            <person name="Sureshbabu K."/>
            <person name="Batra K."/>
            <person name="Sharma T.R."/>
            <person name="Mohapatra T."/>
            <person name="Singh N.K."/>
            <person name="Messing J."/>
            <person name="Nelson A.B."/>
            <person name="Fuks G."/>
            <person name="Kavchok S."/>
            <person name="Keizer G."/>
            <person name="Linton E."/>
            <person name="Llaca V."/>
            <person name="Song R."/>
            <person name="Tanyolac B."/>
            <person name="Young S."/>
            <person name="Ho-Il K."/>
            <person name="Hahn J.H."/>
            <person name="Sangsakoo G."/>
            <person name="Vanavichit A."/>
            <person name="de Mattos Luiz.A.T."/>
            <person name="Zimmer P.D."/>
            <person name="Malone G."/>
            <person name="Dellagostin O."/>
            <person name="de Oliveira A.C."/>
            <person name="Bevan M."/>
            <person name="Bancroft I."/>
            <person name="Minx P."/>
            <person name="Cordum H."/>
            <person name="Wilson R."/>
            <person name="Cheng Z."/>
            <person name="Jin W."/>
            <person name="Jiang J."/>
            <person name="Leong S.A."/>
            <person name="Iwama H."/>
            <person name="Gojobori T."/>
            <person name="Itoh T."/>
            <person name="Niimura Y."/>
            <person name="Fujii Y."/>
            <person name="Habara T."/>
            <person name="Sakai H."/>
            <person name="Sato Y."/>
            <person name="Wilson G."/>
            <person name="Kumar K."/>
            <person name="McCouch S."/>
            <person name="Juretic N."/>
            <person name="Hoen D."/>
            <person name="Wright S."/>
            <person name="Bruskiewich R."/>
            <person name="Bureau T."/>
            <person name="Miyao A."/>
            <person name="Hirochika H."/>
            <person name="Nishikawa T."/>
            <person name="Kadowaki K."/>
            <person name="Sugiura M."/>
            <person name="Burr B."/>
            <person name="Sasaki T."/>
        </authorList>
    </citation>
    <scope>NUCLEOTIDE SEQUENCE [LARGE SCALE GENOMIC DNA]</scope>
    <source>
        <strain evidence="4">cv. Nipponbare</strain>
    </source>
</reference>
<reference evidence="2" key="1">
    <citation type="submission" date="2002-01" db="EMBL/GenBank/DDBJ databases">
        <title>Oryza sativa nipponbare(GA3) genomic DNA, chromosome 8, PAC clone:P0524F03.</title>
        <authorList>
            <person name="Sasaki T."/>
            <person name="Matsumoto T."/>
            <person name="Yamamoto K."/>
        </authorList>
    </citation>
    <scope>NUCLEOTIDE SEQUENCE</scope>
</reference>
<dbReference type="EMBL" id="AP004702">
    <property type="protein sequence ID" value="BAD09873.1"/>
    <property type="molecule type" value="Genomic_DNA"/>
</dbReference>
<organism evidence="3 4">
    <name type="scientific">Oryza sativa subsp. japonica</name>
    <name type="common">Rice</name>
    <dbReference type="NCBI Taxonomy" id="39947"/>
    <lineage>
        <taxon>Eukaryota</taxon>
        <taxon>Viridiplantae</taxon>
        <taxon>Streptophyta</taxon>
        <taxon>Embryophyta</taxon>
        <taxon>Tracheophyta</taxon>
        <taxon>Spermatophyta</taxon>
        <taxon>Magnoliopsida</taxon>
        <taxon>Liliopsida</taxon>
        <taxon>Poales</taxon>
        <taxon>Poaceae</taxon>
        <taxon>BOP clade</taxon>
        <taxon>Oryzoideae</taxon>
        <taxon>Oryzeae</taxon>
        <taxon>Oryzinae</taxon>
        <taxon>Oryza</taxon>
        <taxon>Oryza sativa</taxon>
    </lineage>
</organism>
<evidence type="ECO:0000313" key="2">
    <source>
        <dbReference type="EMBL" id="BAD09873.1"/>
    </source>
</evidence>
<feature type="region of interest" description="Disordered" evidence="1">
    <location>
        <begin position="279"/>
        <end position="332"/>
    </location>
</feature>
<feature type="compositionally biased region" description="Gly residues" evidence="1">
    <location>
        <begin position="310"/>
        <end position="321"/>
    </location>
</feature>
<dbReference type="AlphaFoldDB" id="Q6Z524"/>
<evidence type="ECO:0000313" key="3">
    <source>
        <dbReference type="EMBL" id="BAD10159.1"/>
    </source>
</evidence>
<proteinExistence type="predicted"/>
<feature type="region of interest" description="Disordered" evidence="1">
    <location>
        <begin position="159"/>
        <end position="200"/>
    </location>
</feature>
<evidence type="ECO:0000313" key="4">
    <source>
        <dbReference type="Proteomes" id="UP000000763"/>
    </source>
</evidence>
<reference evidence="4" key="4">
    <citation type="journal article" date="2008" name="Nucleic Acids Res.">
        <title>The rice annotation project database (RAP-DB): 2008 update.</title>
        <authorList>
            <consortium name="The rice annotation project (RAP)"/>
        </authorList>
    </citation>
    <scope>GENOME REANNOTATION</scope>
    <source>
        <strain evidence="4">cv. Nipponbare</strain>
    </source>
</reference>
<feature type="compositionally biased region" description="Basic residues" evidence="1">
    <location>
        <begin position="285"/>
        <end position="302"/>
    </location>
</feature>
<dbReference type="Proteomes" id="UP000000763">
    <property type="component" value="Chromosome 8"/>
</dbReference>
<feature type="compositionally biased region" description="Low complexity" evidence="1">
    <location>
        <begin position="159"/>
        <end position="182"/>
    </location>
</feature>
<reference evidence="3" key="2">
    <citation type="submission" date="2002-05" db="EMBL/GenBank/DDBJ databases">
        <title>Oryza sativa nipponbare(GA3) genomic DNA, chromosome 8, BAC clone:OSJNBa0016C11.</title>
        <authorList>
            <person name="Sasaki T."/>
            <person name="Matsumoto T."/>
            <person name="Katayose Y."/>
        </authorList>
    </citation>
    <scope>NUCLEOTIDE SEQUENCE</scope>
</reference>
<accession>Q6Z524</accession>